<reference evidence="7" key="1">
    <citation type="submission" date="2022-11" db="EMBL/GenBank/DDBJ databases">
        <title>Genome Sequence of Cubamyces cubensis.</title>
        <authorList>
            <person name="Buettner E."/>
        </authorList>
    </citation>
    <scope>NUCLEOTIDE SEQUENCE</scope>
    <source>
        <strain evidence="7">MPL-01</strain>
    </source>
</reference>
<accession>A0AAD7TTN2</accession>
<feature type="compositionally biased region" description="Polar residues" evidence="4">
    <location>
        <begin position="296"/>
        <end position="305"/>
    </location>
</feature>
<dbReference type="InterPro" id="IPR000330">
    <property type="entry name" value="SNF2_N"/>
</dbReference>
<keyword evidence="8" id="KW-1185">Reference proteome</keyword>
<evidence type="ECO:0000313" key="7">
    <source>
        <dbReference type="EMBL" id="KAJ8481961.1"/>
    </source>
</evidence>
<sequence length="1108" mass="122593">MPAFQSPTASTSTKRKSDYHDPNFVSRKRQALEDDGAASGPSAMEGDQYWMVQWRNPQYKKHKTWDGDAVLVVSGNKCTLYDSDNRQLASGKPHGVEGTHKLAEGSEFTVGSREVEIDHRLSREDFLSGRCFGRGGLPDAHTTSSHLSAARQFVPLRPKTLNGDRNPAYNAPAPVASEKRAVALEAVNLVSSAKTPTKTHSKDTYWTANWRKPQQKKHKTWDGDGFVMHEGEKLTLLSDAGLVLGTKKWDGLPLYTSYRTFIGNREIELDNEISRAELPTIVGKAAELPVDPEYSEASSSQSRTSFLVEARRASQEGVGSSSPSINSPASAKKFIPPSSFYGAAPKPKPKGPLHKPDAPGAVVMKMPSKEHQAKYNKKNLPVVPVVVDPVLARHLRPHQKEGHRSALGVQFMYECVMGLRKHEGQGCILADEMGMGKTLQTIALVWTLLKQNPYAGAGPVVGKVLIVCPVSLINNWKNEFHKWLGKDRVGVFVGDKDKSTIKQFLNSKIHQVLVIGYERLRSVINDLAYCNPPIGLIICDEGHRLKSANNKTSTMFEALRTPRRIILSGTPIQNELSEFHAMADFCNPGLLDDYSTFKRVYETPILKSRAPGCTAKETELGEARSAQLTSIAKSFVLRREATMLKKYLPPKHEYVVFVTPTKLQLSIFEKILSHDKLDSLVRNSTAESLALINMLTKISNSPILLKATADQARLKAQKGGDAVKSNAIDEALKLLPERAQVEDVSLSGKLSALATLLRALHKHTEEKCIIVSHYTSTLNIIEAYCKKKSYTYHRLDGNTPAPKRQEYVNDFNRSSQAKRCEITFFVIAYRAHLSVVLFLLSSKAGGVGLNLIGASRLCLIDSDWNPSHDLQSMARIHRDGQKRPVYIYRFLTTGSIDEKIYQRQVTKLGLSNSLMGSGSSESKLDSFTRKDLLDIFTIHPHTACNTHDLLDCPCEASMPEPGRVTIDELKEATSSSDEDEDPIQGFMAASQVKPKDVNKLDKAYIKQKKAQLAALGEWTHINCLRGGAADRVEDDILTHLIYSPESSSQLNASVPQTFSEKLLDAARRAIEEPASLSRDQVPGGAVSFLFERTSKSLAEDIEAEDEDD</sequence>
<dbReference type="AlphaFoldDB" id="A0AAD7TTN2"/>
<dbReference type="GO" id="GO:0005524">
    <property type="term" value="F:ATP binding"/>
    <property type="evidence" value="ECO:0007669"/>
    <property type="project" value="InterPro"/>
</dbReference>
<dbReference type="GO" id="GO:0000724">
    <property type="term" value="P:double-strand break repair via homologous recombination"/>
    <property type="evidence" value="ECO:0007669"/>
    <property type="project" value="TreeGrafter"/>
</dbReference>
<organism evidence="7 8">
    <name type="scientific">Trametes cubensis</name>
    <dbReference type="NCBI Taxonomy" id="1111947"/>
    <lineage>
        <taxon>Eukaryota</taxon>
        <taxon>Fungi</taxon>
        <taxon>Dikarya</taxon>
        <taxon>Basidiomycota</taxon>
        <taxon>Agaricomycotina</taxon>
        <taxon>Agaricomycetes</taxon>
        <taxon>Polyporales</taxon>
        <taxon>Polyporaceae</taxon>
        <taxon>Trametes</taxon>
    </lineage>
</organism>
<dbReference type="SUPFAM" id="SSF52540">
    <property type="entry name" value="P-loop containing nucleoside triphosphate hydrolases"/>
    <property type="match status" value="2"/>
</dbReference>
<keyword evidence="2" id="KW-0378">Hydrolase</keyword>
<evidence type="ECO:0008006" key="9">
    <source>
        <dbReference type="Google" id="ProtNLM"/>
    </source>
</evidence>
<dbReference type="PROSITE" id="PS51194">
    <property type="entry name" value="HELICASE_CTER"/>
    <property type="match status" value="1"/>
</dbReference>
<dbReference type="FunFam" id="3.40.50.10810:FF:000020">
    <property type="entry name" value="DNA repair and recombination protein RAD54B"/>
    <property type="match status" value="1"/>
</dbReference>
<evidence type="ECO:0000256" key="4">
    <source>
        <dbReference type="SAM" id="MobiDB-lite"/>
    </source>
</evidence>
<dbReference type="InterPro" id="IPR027417">
    <property type="entry name" value="P-loop_NTPase"/>
</dbReference>
<protein>
    <recommendedName>
        <fullName evidence="9">DNA repair and recombination protein RAD54B</fullName>
    </recommendedName>
</protein>
<comment type="caution">
    <text evidence="7">The sequence shown here is derived from an EMBL/GenBank/DDBJ whole genome shotgun (WGS) entry which is preliminary data.</text>
</comment>
<evidence type="ECO:0000259" key="6">
    <source>
        <dbReference type="PROSITE" id="PS51194"/>
    </source>
</evidence>
<dbReference type="InterPro" id="IPR014001">
    <property type="entry name" value="Helicase_ATP-bd"/>
</dbReference>
<keyword evidence="1" id="KW-0547">Nucleotide-binding</keyword>
<dbReference type="InterPro" id="IPR001650">
    <property type="entry name" value="Helicase_C-like"/>
</dbReference>
<dbReference type="GO" id="GO:0016787">
    <property type="term" value="F:hydrolase activity"/>
    <property type="evidence" value="ECO:0007669"/>
    <property type="project" value="UniProtKB-KW"/>
</dbReference>
<proteinExistence type="predicted"/>
<dbReference type="PANTHER" id="PTHR45629">
    <property type="entry name" value="SNF2/RAD54 FAMILY MEMBER"/>
    <property type="match status" value="1"/>
</dbReference>
<evidence type="ECO:0000313" key="8">
    <source>
        <dbReference type="Proteomes" id="UP001215151"/>
    </source>
</evidence>
<feature type="domain" description="Helicase C-terminal" evidence="6">
    <location>
        <begin position="752"/>
        <end position="925"/>
    </location>
</feature>
<dbReference type="InterPro" id="IPR050496">
    <property type="entry name" value="SNF2_RAD54_helicase_repair"/>
</dbReference>
<dbReference type="Gene3D" id="1.20.120.850">
    <property type="entry name" value="SWI2/SNF2 ATPases, N-terminal domain"/>
    <property type="match status" value="1"/>
</dbReference>
<dbReference type="SMART" id="SM00490">
    <property type="entry name" value="HELICc"/>
    <property type="match status" value="1"/>
</dbReference>
<dbReference type="Proteomes" id="UP001215151">
    <property type="component" value="Unassembled WGS sequence"/>
</dbReference>
<dbReference type="EMBL" id="JAPEVG010000125">
    <property type="protein sequence ID" value="KAJ8481961.1"/>
    <property type="molecule type" value="Genomic_DNA"/>
</dbReference>
<dbReference type="CDD" id="cd18004">
    <property type="entry name" value="DEXHc_RAD54"/>
    <property type="match status" value="1"/>
</dbReference>
<dbReference type="CDD" id="cd18793">
    <property type="entry name" value="SF2_C_SNF"/>
    <property type="match status" value="1"/>
</dbReference>
<evidence type="ECO:0000256" key="2">
    <source>
        <dbReference type="ARBA" id="ARBA00022801"/>
    </source>
</evidence>
<evidence type="ECO:0000256" key="3">
    <source>
        <dbReference type="ARBA" id="ARBA00022840"/>
    </source>
</evidence>
<dbReference type="Gene3D" id="3.40.50.10810">
    <property type="entry name" value="Tandem AAA-ATPase domain"/>
    <property type="match status" value="1"/>
</dbReference>
<feature type="compositionally biased region" description="Polar residues" evidence="4">
    <location>
        <begin position="1"/>
        <end position="12"/>
    </location>
</feature>
<dbReference type="PROSITE" id="PS51192">
    <property type="entry name" value="HELICASE_ATP_BIND_1"/>
    <property type="match status" value="1"/>
</dbReference>
<dbReference type="GO" id="GO:0005634">
    <property type="term" value="C:nucleus"/>
    <property type="evidence" value="ECO:0007669"/>
    <property type="project" value="TreeGrafter"/>
</dbReference>
<dbReference type="Gene3D" id="3.40.50.300">
    <property type="entry name" value="P-loop containing nucleotide triphosphate hydrolases"/>
    <property type="match status" value="1"/>
</dbReference>
<dbReference type="Pfam" id="PF00176">
    <property type="entry name" value="SNF2-rel_dom"/>
    <property type="match status" value="1"/>
</dbReference>
<feature type="compositionally biased region" description="Low complexity" evidence="4">
    <location>
        <begin position="320"/>
        <end position="330"/>
    </location>
</feature>
<dbReference type="InterPro" id="IPR038718">
    <property type="entry name" value="SNF2-like_sf"/>
</dbReference>
<keyword evidence="3" id="KW-0067">ATP-binding</keyword>
<name>A0AAD7TTN2_9APHY</name>
<dbReference type="Pfam" id="PF00271">
    <property type="entry name" value="Helicase_C"/>
    <property type="match status" value="1"/>
</dbReference>
<dbReference type="GO" id="GO:0007131">
    <property type="term" value="P:reciprocal meiotic recombination"/>
    <property type="evidence" value="ECO:0007669"/>
    <property type="project" value="TreeGrafter"/>
</dbReference>
<dbReference type="PANTHER" id="PTHR45629:SF7">
    <property type="entry name" value="DNA EXCISION REPAIR PROTEIN ERCC-6-RELATED"/>
    <property type="match status" value="1"/>
</dbReference>
<dbReference type="GO" id="GO:0015616">
    <property type="term" value="F:DNA translocase activity"/>
    <property type="evidence" value="ECO:0007669"/>
    <property type="project" value="TreeGrafter"/>
</dbReference>
<evidence type="ECO:0000259" key="5">
    <source>
        <dbReference type="PROSITE" id="PS51192"/>
    </source>
</evidence>
<feature type="region of interest" description="Disordered" evidence="4">
    <location>
        <begin position="292"/>
        <end position="330"/>
    </location>
</feature>
<feature type="domain" description="Helicase ATP-binding" evidence="5">
    <location>
        <begin position="418"/>
        <end position="589"/>
    </location>
</feature>
<dbReference type="SMART" id="SM00487">
    <property type="entry name" value="DEXDc"/>
    <property type="match status" value="1"/>
</dbReference>
<evidence type="ECO:0000256" key="1">
    <source>
        <dbReference type="ARBA" id="ARBA00022741"/>
    </source>
</evidence>
<gene>
    <name evidence="7" type="ORF">ONZ51_g5663</name>
</gene>
<dbReference type="InterPro" id="IPR049730">
    <property type="entry name" value="SNF2/RAD54-like_C"/>
</dbReference>
<feature type="region of interest" description="Disordered" evidence="4">
    <location>
        <begin position="1"/>
        <end position="44"/>
    </location>
</feature>